<dbReference type="RefSeq" id="WP_238278109.1">
    <property type="nucleotide sequence ID" value="NZ_BPQL01000029.1"/>
</dbReference>
<proteinExistence type="predicted"/>
<dbReference type="GO" id="GO:0003677">
    <property type="term" value="F:DNA binding"/>
    <property type="evidence" value="ECO:0007669"/>
    <property type="project" value="UniProtKB-KW"/>
</dbReference>
<comment type="caution">
    <text evidence="2">The sequence shown here is derived from an EMBL/GenBank/DDBJ whole genome shotgun (WGS) entry which is preliminary data.</text>
</comment>
<name>A0ABV2L3G4_9HYPH</name>
<dbReference type="SMART" id="SM00530">
    <property type="entry name" value="HTH_XRE"/>
    <property type="match status" value="1"/>
</dbReference>
<dbReference type="Pfam" id="PF13560">
    <property type="entry name" value="HTH_31"/>
    <property type="match status" value="1"/>
</dbReference>
<keyword evidence="2" id="KW-0238">DNA-binding</keyword>
<dbReference type="SUPFAM" id="SSF47413">
    <property type="entry name" value="lambda repressor-like DNA-binding domains"/>
    <property type="match status" value="1"/>
</dbReference>
<dbReference type="InterPro" id="IPR010982">
    <property type="entry name" value="Lambda_DNA-bd_dom_sf"/>
</dbReference>
<accession>A0ABV2L3G4</accession>
<dbReference type="Proteomes" id="UP001549145">
    <property type="component" value="Unassembled WGS sequence"/>
</dbReference>
<feature type="domain" description="HTH cro/C1-type" evidence="1">
    <location>
        <begin position="9"/>
        <end position="64"/>
    </location>
</feature>
<dbReference type="PROSITE" id="PS50943">
    <property type="entry name" value="HTH_CROC1"/>
    <property type="match status" value="1"/>
</dbReference>
<gene>
    <name evidence="2" type="ORF">ABID43_001909</name>
</gene>
<dbReference type="EMBL" id="JBEPMM010000004">
    <property type="protein sequence ID" value="MET3692373.1"/>
    <property type="molecule type" value="Genomic_DNA"/>
</dbReference>
<evidence type="ECO:0000313" key="3">
    <source>
        <dbReference type="Proteomes" id="UP001549145"/>
    </source>
</evidence>
<protein>
    <submittedName>
        <fullName evidence="2">DNA-binding XRE family transcriptional regulator</fullName>
    </submittedName>
</protein>
<evidence type="ECO:0000313" key="2">
    <source>
        <dbReference type="EMBL" id="MET3692373.1"/>
    </source>
</evidence>
<evidence type="ECO:0000259" key="1">
    <source>
        <dbReference type="PROSITE" id="PS50943"/>
    </source>
</evidence>
<dbReference type="InterPro" id="IPR001387">
    <property type="entry name" value="Cro/C1-type_HTH"/>
</dbReference>
<dbReference type="Gene3D" id="1.10.260.40">
    <property type="entry name" value="lambda repressor-like DNA-binding domains"/>
    <property type="match status" value="1"/>
</dbReference>
<keyword evidence="3" id="KW-1185">Reference proteome</keyword>
<organism evidence="2 3">
    <name type="scientific">Methylobacterium goesingense</name>
    <dbReference type="NCBI Taxonomy" id="243690"/>
    <lineage>
        <taxon>Bacteria</taxon>
        <taxon>Pseudomonadati</taxon>
        <taxon>Pseudomonadota</taxon>
        <taxon>Alphaproteobacteria</taxon>
        <taxon>Hyphomicrobiales</taxon>
        <taxon>Methylobacteriaceae</taxon>
        <taxon>Methylobacterium</taxon>
    </lineage>
</organism>
<sequence>MSDTSPNRIAELRKLRGMTQQALADAVGAHWITISKLERGKLPLSFEWAERIGHALGVGEFDVFRTRFAPNTVFVDGVIIEGGRAFYYKDEAGNLDHQAYMIEVETAQSPLKDWFIIENNALFPFFQTNDLVQVTYVDPTEIDLFIDRLCLVSMPIENTDKLNSVLGFVVNGRKSGFDLNIPGSAPLRDIKIEGVRPVTMALYNPPVWDQRSGRPRQKKA</sequence>
<reference evidence="2 3" key="1">
    <citation type="submission" date="2024-06" db="EMBL/GenBank/DDBJ databases">
        <title>Genomic Encyclopedia of Type Strains, Phase IV (KMG-IV): sequencing the most valuable type-strain genomes for metagenomic binning, comparative biology and taxonomic classification.</title>
        <authorList>
            <person name="Goeker M."/>
        </authorList>
    </citation>
    <scope>NUCLEOTIDE SEQUENCE [LARGE SCALE GENOMIC DNA]</scope>
    <source>
        <strain evidence="2 3">DSM 21331</strain>
    </source>
</reference>
<dbReference type="CDD" id="cd00093">
    <property type="entry name" value="HTH_XRE"/>
    <property type="match status" value="1"/>
</dbReference>